<keyword evidence="2" id="KW-1133">Transmembrane helix</keyword>
<organism evidence="3 4">
    <name type="scientific">Artemisia annua</name>
    <name type="common">Sweet wormwood</name>
    <dbReference type="NCBI Taxonomy" id="35608"/>
    <lineage>
        <taxon>Eukaryota</taxon>
        <taxon>Viridiplantae</taxon>
        <taxon>Streptophyta</taxon>
        <taxon>Embryophyta</taxon>
        <taxon>Tracheophyta</taxon>
        <taxon>Spermatophyta</taxon>
        <taxon>Magnoliopsida</taxon>
        <taxon>eudicotyledons</taxon>
        <taxon>Gunneridae</taxon>
        <taxon>Pentapetalae</taxon>
        <taxon>asterids</taxon>
        <taxon>campanulids</taxon>
        <taxon>Asterales</taxon>
        <taxon>Asteraceae</taxon>
        <taxon>Asteroideae</taxon>
        <taxon>Anthemideae</taxon>
        <taxon>Artemisiinae</taxon>
        <taxon>Artemisia</taxon>
    </lineage>
</organism>
<dbReference type="OrthoDB" id="1932741at2759"/>
<dbReference type="AlphaFoldDB" id="A0A2U1KGA2"/>
<dbReference type="STRING" id="35608.A0A2U1KGA2"/>
<evidence type="ECO:0000313" key="3">
    <source>
        <dbReference type="EMBL" id="PWA35807.1"/>
    </source>
</evidence>
<dbReference type="SUPFAM" id="SSF56219">
    <property type="entry name" value="DNase I-like"/>
    <property type="match status" value="1"/>
</dbReference>
<keyword evidence="2" id="KW-0472">Membrane</keyword>
<evidence type="ECO:0000313" key="4">
    <source>
        <dbReference type="Proteomes" id="UP000245207"/>
    </source>
</evidence>
<proteinExistence type="predicted"/>
<protein>
    <submittedName>
        <fullName evidence="3">RNA-directed DNA polymerase, eukaryota, Reverse transcriptase zinc-binding domain protein</fullName>
    </submittedName>
</protein>
<keyword evidence="3" id="KW-0808">Transferase</keyword>
<keyword evidence="3" id="KW-0695">RNA-directed DNA polymerase</keyword>
<accession>A0A2U1KGA2</accession>
<dbReference type="InterPro" id="IPR036691">
    <property type="entry name" value="Endo/exonu/phosph_ase_sf"/>
</dbReference>
<keyword evidence="4" id="KW-1185">Reference proteome</keyword>
<reference evidence="3 4" key="1">
    <citation type="journal article" date="2018" name="Mol. Plant">
        <title>The genome of Artemisia annua provides insight into the evolution of Asteraceae family and artemisinin biosynthesis.</title>
        <authorList>
            <person name="Shen Q."/>
            <person name="Zhang L."/>
            <person name="Liao Z."/>
            <person name="Wang S."/>
            <person name="Yan T."/>
            <person name="Shi P."/>
            <person name="Liu M."/>
            <person name="Fu X."/>
            <person name="Pan Q."/>
            <person name="Wang Y."/>
            <person name="Lv Z."/>
            <person name="Lu X."/>
            <person name="Zhang F."/>
            <person name="Jiang W."/>
            <person name="Ma Y."/>
            <person name="Chen M."/>
            <person name="Hao X."/>
            <person name="Li L."/>
            <person name="Tang Y."/>
            <person name="Lv G."/>
            <person name="Zhou Y."/>
            <person name="Sun X."/>
            <person name="Brodelius P.E."/>
            <person name="Rose J.K.C."/>
            <person name="Tang K."/>
        </authorList>
    </citation>
    <scope>NUCLEOTIDE SEQUENCE [LARGE SCALE GENOMIC DNA]</scope>
    <source>
        <strain evidence="4">cv. Huhao1</strain>
        <tissue evidence="3">Leaf</tissue>
    </source>
</reference>
<dbReference type="PANTHER" id="PTHR33710">
    <property type="entry name" value="BNAC02G09200D PROTEIN"/>
    <property type="match status" value="1"/>
</dbReference>
<dbReference type="Proteomes" id="UP000245207">
    <property type="component" value="Unassembled WGS sequence"/>
</dbReference>
<dbReference type="GO" id="GO:0003964">
    <property type="term" value="F:RNA-directed DNA polymerase activity"/>
    <property type="evidence" value="ECO:0007669"/>
    <property type="project" value="UniProtKB-KW"/>
</dbReference>
<keyword evidence="2" id="KW-0812">Transmembrane</keyword>
<feature type="transmembrane region" description="Helical" evidence="2">
    <location>
        <begin position="444"/>
        <end position="466"/>
    </location>
</feature>
<dbReference type="Gene3D" id="3.60.10.10">
    <property type="entry name" value="Endonuclease/exonuclease/phosphatase"/>
    <property type="match status" value="1"/>
</dbReference>
<feature type="transmembrane region" description="Helical" evidence="2">
    <location>
        <begin position="478"/>
        <end position="497"/>
    </location>
</feature>
<sequence>MDKVGDLYTILDKLAAKIKNIEGNMSGKNDDVHIFHESSRKVNTPSFADIVTTEKNDEQPKKKVNFISLVNEERVEDFDLNDGFDQNDGFVEATRRKNKGKKGDNYQSRHIEGLKLNKPKPKYAYRRKEQQPNATKVTTNNAINTVNLKNQFDALRDQDAVLGKNVVGEASGGNGEYSKLDDPVQSGNDSDSEVEESGMEEKTVDSKGASTPVSDGWNKDVVNVSMVSQSSQVMHVKVTFKTDNKSVFCSFIYAGNDHIERRHLWHDLGMHKLFVRGNPWILTGDFNVALNIEDSYSGIVFDECCYTLTARGLHFTWNQKPNGGNAILKKLDRIMGNIGFIDTFPGAYAVFQPYRISDHSPAVLKIPTLAATKPKPFRFFNFLTHKGKFLELLANHWQTNVSGHNMFQVVHKMKALKKPFRKLLHDQGNLHERVNRLRHELDEVMVIILLFGMTCGVLIALLSDFYLLETSRMKDIIFVIRLLTWSVTTLGIGLKLGCLNLRI</sequence>
<dbReference type="EMBL" id="PKPP01019339">
    <property type="protein sequence ID" value="PWA35807.1"/>
    <property type="molecule type" value="Genomic_DNA"/>
</dbReference>
<gene>
    <name evidence="3" type="ORF">CTI12_AA606030</name>
</gene>
<evidence type="ECO:0000256" key="2">
    <source>
        <dbReference type="SAM" id="Phobius"/>
    </source>
</evidence>
<name>A0A2U1KGA2_ARTAN</name>
<dbReference type="PANTHER" id="PTHR33710:SF71">
    <property type="entry name" value="ENDONUCLEASE_EXONUCLEASE_PHOSPHATASE DOMAIN-CONTAINING PROTEIN"/>
    <property type="match status" value="1"/>
</dbReference>
<evidence type="ECO:0000256" key="1">
    <source>
        <dbReference type="SAM" id="MobiDB-lite"/>
    </source>
</evidence>
<comment type="caution">
    <text evidence="3">The sequence shown here is derived from an EMBL/GenBank/DDBJ whole genome shotgun (WGS) entry which is preliminary data.</text>
</comment>
<keyword evidence="3" id="KW-0548">Nucleotidyltransferase</keyword>
<feature type="region of interest" description="Disordered" evidence="1">
    <location>
        <begin position="171"/>
        <end position="212"/>
    </location>
</feature>